<evidence type="ECO:0000256" key="4">
    <source>
        <dbReference type="ARBA" id="ARBA00022692"/>
    </source>
</evidence>
<keyword evidence="7 9" id="KW-0472">Membrane</keyword>
<evidence type="ECO:0000313" key="10">
    <source>
        <dbReference type="EMBL" id="HHK68514.1"/>
    </source>
</evidence>
<accession>A0A7C5QJL6</accession>
<proteinExistence type="predicted"/>
<keyword evidence="5 9" id="KW-1133">Transmembrane helix</keyword>
<protein>
    <submittedName>
        <fullName evidence="10">Glycosyltransferase</fullName>
    </submittedName>
</protein>
<organism evidence="10">
    <name type="scientific">Caldiarchaeum subterraneum</name>
    <dbReference type="NCBI Taxonomy" id="311458"/>
    <lineage>
        <taxon>Archaea</taxon>
        <taxon>Nitrososphaerota</taxon>
        <taxon>Candidatus Caldarchaeales</taxon>
        <taxon>Candidatus Caldarchaeaceae</taxon>
        <taxon>Candidatus Caldarchaeum</taxon>
    </lineage>
</organism>
<comment type="subcellular location">
    <subcellularLocation>
        <location evidence="1">Golgi apparatus membrane</location>
        <topology evidence="1">Multi-pass membrane protein</topology>
    </subcellularLocation>
</comment>
<feature type="transmembrane region" description="Helical" evidence="9">
    <location>
        <begin position="386"/>
        <end position="405"/>
    </location>
</feature>
<keyword evidence="2" id="KW-0328">Glycosyltransferase</keyword>
<dbReference type="GO" id="GO:0071555">
    <property type="term" value="P:cell wall organization"/>
    <property type="evidence" value="ECO:0007669"/>
    <property type="project" value="UniProtKB-KW"/>
</dbReference>
<feature type="transmembrane region" description="Helical" evidence="9">
    <location>
        <begin position="270"/>
        <end position="287"/>
    </location>
</feature>
<sequence>MNAVCRLDYPFDKLEIVVVDASMDETSRICEKLVRRHRSQGVNITYIKRDNRTGFKAGALQHALQNSRGEFIAVFDADFIPQPDFLKKILTYFSDEKVGVVQARWGHLNRDYSTLTAAQALSLDLHFIVEQKGRFAGGYFLNFNGTAGVWRRKCIEDAGGWRDSLAEDLDLSYRAQLKGWRVVYVDDVVVPAEIPVQMKAVRRQQYRWAYGAVQTTLRYLFQIIASNLSAAVKIQAFIHLTRHVPQLLLTAQVLMVPFVASGIKTRFDFMAGWMALYPLLVTLSLLLTAKTFLKQQYNSLPRFVKDVLMMFLWGLGMSVNNSMAVIHAFLKRGLVFERTPKFGIVGRRGSWRKSSYSILHEPYVVFDFVIGAYSLYASLYCFYTRAYSFLPLTTLYTLSLLYTAFTSIAQRPRQNKPTRSNTQTYAVTIALAIVFTVAAVQSFASIVYPLETSISSIERAVSSADYTVVVALLDEAVELLPAQGNPVWILPTARTDYRLIRHDLQSIKERMENINRNDIESYHAAAEDARYALNEVVEQLRRIQPYAWLSVSNLSAYLIIALSFLYRLVRESHG</sequence>
<comment type="caution">
    <text evidence="10">The sequence shown here is derived from an EMBL/GenBank/DDBJ whole genome shotgun (WGS) entry which is preliminary data.</text>
</comment>
<evidence type="ECO:0000256" key="7">
    <source>
        <dbReference type="ARBA" id="ARBA00023136"/>
    </source>
</evidence>
<reference evidence="10" key="1">
    <citation type="journal article" date="2020" name="mSystems">
        <title>Genome- and Community-Level Interaction Insights into Carbon Utilization and Element Cycling Functions of Hydrothermarchaeota in Hydrothermal Sediment.</title>
        <authorList>
            <person name="Zhou Z."/>
            <person name="Liu Y."/>
            <person name="Xu W."/>
            <person name="Pan J."/>
            <person name="Luo Z.H."/>
            <person name="Li M."/>
        </authorList>
    </citation>
    <scope>NUCLEOTIDE SEQUENCE [LARGE SCALE GENOMIC DNA]</scope>
    <source>
        <strain evidence="10">SpSt-1056</strain>
    </source>
</reference>
<evidence type="ECO:0000256" key="5">
    <source>
        <dbReference type="ARBA" id="ARBA00022989"/>
    </source>
</evidence>
<gene>
    <name evidence="10" type="ORF">ENM11_05095</name>
</gene>
<dbReference type="InterPro" id="IPR029044">
    <property type="entry name" value="Nucleotide-diphossugar_trans"/>
</dbReference>
<evidence type="ECO:0000256" key="2">
    <source>
        <dbReference type="ARBA" id="ARBA00022676"/>
    </source>
</evidence>
<name>A0A7C5QJL6_CALS0</name>
<dbReference type="Pfam" id="PF13641">
    <property type="entry name" value="Glyco_tranf_2_3"/>
    <property type="match status" value="1"/>
</dbReference>
<feature type="transmembrane region" description="Helical" evidence="9">
    <location>
        <begin position="307"/>
        <end position="330"/>
    </location>
</feature>
<dbReference type="EMBL" id="DRWN01000037">
    <property type="protein sequence ID" value="HHK68514.1"/>
    <property type="molecule type" value="Genomic_DNA"/>
</dbReference>
<feature type="transmembrane region" description="Helical" evidence="9">
    <location>
        <begin position="546"/>
        <end position="569"/>
    </location>
</feature>
<evidence type="ECO:0000256" key="6">
    <source>
        <dbReference type="ARBA" id="ARBA00023034"/>
    </source>
</evidence>
<dbReference type="GO" id="GO:0016757">
    <property type="term" value="F:glycosyltransferase activity"/>
    <property type="evidence" value="ECO:0007669"/>
    <property type="project" value="UniProtKB-KW"/>
</dbReference>
<evidence type="ECO:0000256" key="3">
    <source>
        <dbReference type="ARBA" id="ARBA00022679"/>
    </source>
</evidence>
<dbReference type="FunFam" id="3.90.550.10:FF:000057">
    <property type="entry name" value="Glycosyltransferase-like protein, family 2"/>
    <property type="match status" value="1"/>
</dbReference>
<dbReference type="AlphaFoldDB" id="A0A7C5QJL6"/>
<evidence type="ECO:0000256" key="8">
    <source>
        <dbReference type="ARBA" id="ARBA00023316"/>
    </source>
</evidence>
<dbReference type="SUPFAM" id="SSF53448">
    <property type="entry name" value="Nucleotide-diphospho-sugar transferases"/>
    <property type="match status" value="1"/>
</dbReference>
<feature type="transmembrane region" description="Helical" evidence="9">
    <location>
        <begin position="425"/>
        <end position="448"/>
    </location>
</feature>
<dbReference type="Gene3D" id="3.90.550.10">
    <property type="entry name" value="Spore Coat Polysaccharide Biosynthesis Protein SpsA, Chain A"/>
    <property type="match status" value="1"/>
</dbReference>
<evidence type="ECO:0000256" key="9">
    <source>
        <dbReference type="SAM" id="Phobius"/>
    </source>
</evidence>
<keyword evidence="8" id="KW-0961">Cell wall biogenesis/degradation</keyword>
<evidence type="ECO:0000256" key="1">
    <source>
        <dbReference type="ARBA" id="ARBA00004653"/>
    </source>
</evidence>
<dbReference type="PANTHER" id="PTHR32044:SF80">
    <property type="entry name" value="XYLOGLUCAN GLYCOSYLTRANSFERASE 2-RELATED"/>
    <property type="match status" value="1"/>
</dbReference>
<feature type="transmembrane region" description="Helical" evidence="9">
    <location>
        <begin position="362"/>
        <end position="380"/>
    </location>
</feature>
<keyword evidence="4 9" id="KW-0812">Transmembrane</keyword>
<keyword evidence="6" id="KW-0333">Golgi apparatus</keyword>
<keyword evidence="3 10" id="KW-0808">Transferase</keyword>
<dbReference type="PANTHER" id="PTHR32044">
    <property type="entry name" value="GLUCOMANNAN 4-BETA-MANNOSYLTRANSFERASE 9"/>
    <property type="match status" value="1"/>
</dbReference>